<gene>
    <name evidence="1" type="ORF">CELE_K10F12.7</name>
    <name evidence="1 3" type="ORF">K10F12.7</name>
</gene>
<dbReference type="AlphaFoldDB" id="Q8IA73"/>
<evidence type="ECO:0000313" key="1">
    <source>
        <dbReference type="EMBL" id="CCD72883.1"/>
    </source>
</evidence>
<dbReference type="EMBL" id="BX284603">
    <property type="protein sequence ID" value="CCD72883.1"/>
    <property type="molecule type" value="Genomic_DNA"/>
</dbReference>
<keyword evidence="2" id="KW-1185">Reference proteome</keyword>
<sequence length="129" mass="14641">MQNCSMVEFDNPNCSSSFCVIFRANRDSNFCHQKLIFYKRTTNIISKRRQWWSKNKHLNILKKVSLSLSLSFPAHTNLCVSLQKITTLEVHGRTGGAPACAPTLLSCHFMLLQCFCLSKSPASCSFMFP</sequence>
<dbReference type="HOGENOM" id="CLU_1950726_0_0_1"/>
<evidence type="ECO:0000313" key="2">
    <source>
        <dbReference type="Proteomes" id="UP000001940"/>
    </source>
</evidence>
<dbReference type="KEGG" id="cel:CELE_K10F12.7"/>
<protein>
    <submittedName>
        <fullName evidence="1">Ovule protein</fullName>
    </submittedName>
</protein>
<dbReference type="GeneID" id="3564780"/>
<dbReference type="CTD" id="3564780"/>
<dbReference type="PaxDb" id="6239-K10F12.7"/>
<dbReference type="RefSeq" id="NP_741071.1">
    <property type="nucleotide sequence ID" value="NM_171063.3"/>
</dbReference>
<dbReference type="Proteomes" id="UP000001940">
    <property type="component" value="Chromosome III"/>
</dbReference>
<name>Q8IA73_CAEEL</name>
<dbReference type="WormBase" id="K10F12.7">
    <property type="protein sequence ID" value="CE31039"/>
    <property type="gene ID" value="WBGene00019639"/>
</dbReference>
<dbReference type="AGR" id="WB:WBGene00019639"/>
<evidence type="ECO:0000313" key="3">
    <source>
        <dbReference type="WormBase" id="K10F12.7"/>
    </source>
</evidence>
<reference evidence="1 2" key="1">
    <citation type="journal article" date="1998" name="Science">
        <title>Genome sequence of the nematode C. elegans: a platform for investigating biology.</title>
        <authorList>
            <consortium name="The C. elegans sequencing consortium"/>
            <person name="Sulson J.E."/>
            <person name="Waterston R."/>
        </authorList>
    </citation>
    <scope>NUCLEOTIDE SEQUENCE [LARGE SCALE GENOMIC DNA]</scope>
    <source>
        <strain evidence="1 2">Bristol N2</strain>
    </source>
</reference>
<accession>Q8IA73</accession>
<dbReference type="UCSC" id="K10F12.7">
    <property type="organism name" value="c. elegans"/>
</dbReference>
<proteinExistence type="predicted"/>
<organism evidence="1 2">
    <name type="scientific">Caenorhabditis elegans</name>
    <dbReference type="NCBI Taxonomy" id="6239"/>
    <lineage>
        <taxon>Eukaryota</taxon>
        <taxon>Metazoa</taxon>
        <taxon>Ecdysozoa</taxon>
        <taxon>Nematoda</taxon>
        <taxon>Chromadorea</taxon>
        <taxon>Rhabditida</taxon>
        <taxon>Rhabditina</taxon>
        <taxon>Rhabditomorpha</taxon>
        <taxon>Rhabditoidea</taxon>
        <taxon>Rhabditidae</taxon>
        <taxon>Peloderinae</taxon>
        <taxon>Caenorhabditis</taxon>
    </lineage>
</organism>
<dbReference type="InParanoid" id="Q8IA73"/>